<dbReference type="NCBIfam" id="TIGR00026">
    <property type="entry name" value="hi_GC_TIGR00026"/>
    <property type="match status" value="1"/>
</dbReference>
<gene>
    <name evidence="4" type="ORF">PV517_42080</name>
</gene>
<comment type="catalytic activity">
    <reaction evidence="2">
        <text>oxidized coenzyme F420-(gamma-L-Glu)(n) + a quinol + H(+) = reduced coenzyme F420-(gamma-L-Glu)(n) + a quinone</text>
        <dbReference type="Rhea" id="RHEA:39663"/>
        <dbReference type="Rhea" id="RHEA-COMP:12939"/>
        <dbReference type="Rhea" id="RHEA-COMP:14378"/>
        <dbReference type="ChEBI" id="CHEBI:15378"/>
        <dbReference type="ChEBI" id="CHEBI:24646"/>
        <dbReference type="ChEBI" id="CHEBI:132124"/>
        <dbReference type="ChEBI" id="CHEBI:133980"/>
        <dbReference type="ChEBI" id="CHEBI:139511"/>
    </reaction>
</comment>
<dbReference type="Proteomes" id="UP001271723">
    <property type="component" value="Unassembled WGS sequence"/>
</dbReference>
<proteinExistence type="inferred from homology"/>
<dbReference type="EMBL" id="JARAVY010000027">
    <property type="protein sequence ID" value="MDX2915246.1"/>
    <property type="molecule type" value="Genomic_DNA"/>
</dbReference>
<dbReference type="CDD" id="cd12108">
    <property type="entry name" value="Hr-like"/>
    <property type="match status" value="1"/>
</dbReference>
<evidence type="ECO:0000259" key="3">
    <source>
        <dbReference type="Pfam" id="PF01814"/>
    </source>
</evidence>
<reference evidence="4 5" key="1">
    <citation type="journal article" date="2023" name="Microb. Genom.">
        <title>Mesoterricola silvestris gen. nov., sp. nov., Mesoterricola sediminis sp. nov., Geothrix oryzae sp. nov., Geothrix edaphica sp. nov., Geothrix rubra sp. nov., and Geothrix limicola sp. nov., six novel members of Acidobacteriota isolated from soils.</title>
        <authorList>
            <person name="Weisberg A.J."/>
            <person name="Pearce E."/>
            <person name="Kramer C.G."/>
            <person name="Chang J.H."/>
            <person name="Clarke C.R."/>
        </authorList>
    </citation>
    <scope>NUCLEOTIDE SEQUENCE [LARGE SCALE GENOMIC DNA]</scope>
    <source>
        <strain evidence="4 5">NRRL_B-2795</strain>
    </source>
</reference>
<sequence length="300" mass="32467">MPNPFNQQVIDEFRARHGEVGGYFEGARLILLTTTGARTGNRHTTPLGYLPDGDGAILVIASAGGSPKHPDWYRNITADPRVTVESGVFTYEAEAVVLDGEERDRAFARAVESEPGWAEYQAKTDRTIPVVALREIPVAGPPNVNAGSMGEGLKVIHDAFRRELALIKQELIASGGRAGLGAQLRVNCLTFCQGLHNHHTGEDMGLFPFLGERHPELAPTLARLDEEHRGIAALVEDLRRVVTTENADPAAVLPEVERLIAALEAHLTYEEEQLIPALDAATKPEGWTAGQESEPAVPSP</sequence>
<dbReference type="RefSeq" id="WP_086763577.1">
    <property type="nucleotide sequence ID" value="NZ_JAGJBZ010000004.1"/>
</dbReference>
<evidence type="ECO:0000313" key="5">
    <source>
        <dbReference type="Proteomes" id="UP001271723"/>
    </source>
</evidence>
<comment type="similarity">
    <text evidence="1">Belongs to the F420H(2)-dependent quinone reductase family.</text>
</comment>
<dbReference type="Gene3D" id="1.20.120.520">
    <property type="entry name" value="nmb1532 protein domain like"/>
    <property type="match status" value="1"/>
</dbReference>
<accession>A0ABU4LHH7</accession>
<dbReference type="InterPro" id="IPR012312">
    <property type="entry name" value="Hemerythrin-like"/>
</dbReference>
<dbReference type="PANTHER" id="PTHR39428">
    <property type="entry name" value="F420H(2)-DEPENDENT QUINONE REDUCTASE RV1261C"/>
    <property type="match status" value="1"/>
</dbReference>
<name>A0ABU4LHH7_9ACTN</name>
<dbReference type="Pfam" id="PF04075">
    <property type="entry name" value="F420H2_quin_red"/>
    <property type="match status" value="1"/>
</dbReference>
<dbReference type="PANTHER" id="PTHR39428:SF1">
    <property type="entry name" value="F420H(2)-DEPENDENT QUINONE REDUCTASE RV1261C"/>
    <property type="match status" value="1"/>
</dbReference>
<evidence type="ECO:0000256" key="2">
    <source>
        <dbReference type="ARBA" id="ARBA00049106"/>
    </source>
</evidence>
<dbReference type="SUPFAM" id="SSF50475">
    <property type="entry name" value="FMN-binding split barrel"/>
    <property type="match status" value="1"/>
</dbReference>
<protein>
    <submittedName>
        <fullName evidence="4">Nitroreductase/quinone reductase family protein</fullName>
    </submittedName>
</protein>
<dbReference type="InterPro" id="IPR012349">
    <property type="entry name" value="Split_barrel_FMN-bd"/>
</dbReference>
<organism evidence="4 5">
    <name type="scientific">Streptomyces griseiscabiei</name>
    <dbReference type="NCBI Taxonomy" id="2993540"/>
    <lineage>
        <taxon>Bacteria</taxon>
        <taxon>Bacillati</taxon>
        <taxon>Actinomycetota</taxon>
        <taxon>Actinomycetes</taxon>
        <taxon>Kitasatosporales</taxon>
        <taxon>Streptomycetaceae</taxon>
        <taxon>Streptomyces</taxon>
    </lineage>
</organism>
<dbReference type="Gene3D" id="2.30.110.10">
    <property type="entry name" value="Electron Transport, Fmn-binding Protein, Chain A"/>
    <property type="match status" value="1"/>
</dbReference>
<feature type="domain" description="Hemerythrin-like" evidence="3">
    <location>
        <begin position="153"/>
        <end position="278"/>
    </location>
</feature>
<evidence type="ECO:0000313" key="4">
    <source>
        <dbReference type="EMBL" id="MDX2915246.1"/>
    </source>
</evidence>
<comment type="caution">
    <text evidence="4">The sequence shown here is derived from an EMBL/GenBank/DDBJ whole genome shotgun (WGS) entry which is preliminary data.</text>
</comment>
<keyword evidence="5" id="KW-1185">Reference proteome</keyword>
<dbReference type="InterPro" id="IPR004378">
    <property type="entry name" value="F420H2_quin_Rdtase"/>
</dbReference>
<evidence type="ECO:0000256" key="1">
    <source>
        <dbReference type="ARBA" id="ARBA00008710"/>
    </source>
</evidence>
<dbReference type="Pfam" id="PF01814">
    <property type="entry name" value="Hemerythrin"/>
    <property type="match status" value="1"/>
</dbReference>